<dbReference type="Proteomes" id="UP000323819">
    <property type="component" value="Unassembled WGS sequence"/>
</dbReference>
<reference evidence="5 8" key="4">
    <citation type="submission" date="2019-07" db="EMBL/GenBank/DDBJ databases">
        <title>Phenotypic and genotypic antimicrobial resistance traits of Vibrio cholerae non-O1/non-O139 isolated from a large Austrian lake frequently associated with cases of infection.</title>
        <authorList>
            <person name="Lepuschitz S."/>
            <person name="Baron S."/>
            <person name="Larvor E."/>
            <person name="Granier S."/>
            <person name="Pretzer C."/>
            <person name="Mach R.L."/>
            <person name="Farnleitner A.H."/>
            <person name="Ruppitsch W."/>
            <person name="Pleininger S."/>
            <person name="Indra A."/>
            <person name="Kirschner A.K.T."/>
        </authorList>
    </citation>
    <scope>NUCLEOTIDE SEQUENCE [LARGE SCALE GENOMIC DNA]</scope>
    <source>
        <strain evidence="5 8">A12JL36W90</strain>
    </source>
</reference>
<evidence type="ECO:0000313" key="5">
    <source>
        <dbReference type="EMBL" id="TQP10476.1"/>
    </source>
</evidence>
<organism evidence="2 9">
    <name type="scientific">Vibrio cholerae</name>
    <dbReference type="NCBI Taxonomy" id="666"/>
    <lineage>
        <taxon>Bacteria</taxon>
        <taxon>Pseudomonadati</taxon>
        <taxon>Pseudomonadota</taxon>
        <taxon>Gammaproteobacteria</taxon>
        <taxon>Vibrionales</taxon>
        <taxon>Vibrionaceae</taxon>
        <taxon>Vibrio</taxon>
    </lineage>
</organism>
<accession>A0A2J9SRG1</accession>
<comment type="caution">
    <text evidence="2">The sequence shown here is derived from an EMBL/GenBank/DDBJ whole genome shotgun (WGS) entry which is preliminary data.</text>
</comment>
<dbReference type="AlphaFoldDB" id="A0A2J9SRG1"/>
<dbReference type="Proteomes" id="UP000323225">
    <property type="component" value="Unassembled WGS sequence"/>
</dbReference>
<evidence type="ECO:0000313" key="11">
    <source>
        <dbReference type="Proteomes" id="UP000471242"/>
    </source>
</evidence>
<evidence type="ECO:0000313" key="4">
    <source>
        <dbReference type="EMBL" id="TBM45862.1"/>
    </source>
</evidence>
<protein>
    <submittedName>
        <fullName evidence="2">Uncharacterized protein</fullName>
    </submittedName>
</protein>
<evidence type="ECO:0000313" key="10">
    <source>
        <dbReference type="Proteomes" id="UP000323819"/>
    </source>
</evidence>
<proteinExistence type="predicted"/>
<evidence type="ECO:0000313" key="7">
    <source>
        <dbReference type="Proteomes" id="UP000294145"/>
    </source>
</evidence>
<keyword evidence="1" id="KW-0812">Transmembrane</keyword>
<reference evidence="6 10" key="3">
    <citation type="submission" date="2019-06" db="EMBL/GenBank/DDBJ databases">
        <title>Vibrio cholerae phylogeny based on whole-genome sequencing reveals genetic diversity and population strucutre.</title>
        <authorList>
            <person name="Zhiqiu Y."/>
            <person name="Bin L."/>
            <person name="Lingyan J."/>
        </authorList>
    </citation>
    <scope>NUCLEOTIDE SEQUENCE [LARGE SCALE GENOMIC DNA]</scope>
    <source>
        <strain evidence="6 10">N2814</strain>
    </source>
</reference>
<dbReference type="EMBL" id="QZRB01000001">
    <property type="protein sequence ID" value="MVD21910.1"/>
    <property type="molecule type" value="Genomic_DNA"/>
</dbReference>
<dbReference type="EMBL" id="SISP01000002">
    <property type="protein sequence ID" value="TBM45862.1"/>
    <property type="molecule type" value="Genomic_DNA"/>
</dbReference>
<evidence type="ECO:0000313" key="8">
    <source>
        <dbReference type="Proteomes" id="UP000319979"/>
    </source>
</evidence>
<feature type="transmembrane region" description="Helical" evidence="1">
    <location>
        <begin position="35"/>
        <end position="54"/>
    </location>
</feature>
<reference evidence="4 7" key="2">
    <citation type="submission" date="2019-02" db="EMBL/GenBank/DDBJ databases">
        <title>Genomic plasticity associated with the antimicrobial resistance in Vibrio cholerae.</title>
        <authorList>
            <person name="Verma J."/>
            <person name="Bag S."/>
            <person name="Saha B."/>
            <person name="Kumar P."/>
            <person name="Ghosh T.S."/>
            <person name="Dayal M."/>
            <person name="Senapati T."/>
            <person name="Mehra S."/>
            <person name="Dey P."/>
            <person name="Desigamani A."/>
            <person name="Kumar D."/>
            <person name="Rana P."/>
            <person name="Kumar B."/>
            <person name="Maiti T.K."/>
            <person name="Sharma N.C."/>
            <person name="Bhadra R.K."/>
            <person name="Mutreja A."/>
            <person name="Nair G.B."/>
            <person name="Ramamurthy T."/>
            <person name="Das B."/>
        </authorList>
    </citation>
    <scope>NUCLEOTIDE SEQUENCE [LARGE SCALE GENOMIC DNA]</scope>
    <source>
        <strain evidence="4 7">IDH06781</strain>
    </source>
</reference>
<dbReference type="EMBL" id="VIOS01000078">
    <property type="protein sequence ID" value="TQP10476.1"/>
    <property type="molecule type" value="Genomic_DNA"/>
</dbReference>
<evidence type="ECO:0000313" key="3">
    <source>
        <dbReference type="EMBL" id="MVD21910.1"/>
    </source>
</evidence>
<dbReference type="EMBL" id="VSIJ01000033">
    <property type="protein sequence ID" value="TXX65314.1"/>
    <property type="molecule type" value="Genomic_DNA"/>
</dbReference>
<keyword evidence="1" id="KW-0472">Membrane</keyword>
<sequence length="63" mass="6983">MEISPGASGQCVSRVFFSIDNNFHAKIKIPFLFEITRLFFAISASLGLANFFILKNKSAAAER</sequence>
<dbReference type="Proteomes" id="UP000471242">
    <property type="component" value="Unassembled WGS sequence"/>
</dbReference>
<dbReference type="Proteomes" id="UP000319979">
    <property type="component" value="Unassembled WGS sequence"/>
</dbReference>
<evidence type="ECO:0000313" key="6">
    <source>
        <dbReference type="EMBL" id="TXX65314.1"/>
    </source>
</evidence>
<evidence type="ECO:0000313" key="9">
    <source>
        <dbReference type="Proteomes" id="UP000323225"/>
    </source>
</evidence>
<reference evidence="3 11" key="1">
    <citation type="submission" date="2018-09" db="EMBL/GenBank/DDBJ databases">
        <title>Genomic epidemiology reveals two lineages of Vibrio cholerae that can cause global cholera epidemics despite absence of cholera toxin gene.</title>
        <authorList>
            <person name="Wang H."/>
            <person name="Zen W."/>
            <person name="Yu H."/>
            <person name="Zhang W."/>
            <person name="Pan J."/>
            <person name="Yang C."/>
            <person name="Cui Y."/>
        </authorList>
    </citation>
    <scope>NUCLEOTIDE SEQUENCE [LARGE SCALE GENOMIC DNA]</scope>
    <source>
        <strain evidence="3 11">00-1_S85</strain>
    </source>
</reference>
<dbReference type="EMBL" id="VUAA01000002">
    <property type="protein sequence ID" value="KAA1256097.1"/>
    <property type="molecule type" value="Genomic_DNA"/>
</dbReference>
<keyword evidence="1" id="KW-1133">Transmembrane helix</keyword>
<dbReference type="Proteomes" id="UP000294145">
    <property type="component" value="Unassembled WGS sequence"/>
</dbReference>
<evidence type="ECO:0000256" key="1">
    <source>
        <dbReference type="SAM" id="Phobius"/>
    </source>
</evidence>
<gene>
    <name evidence="3" type="ORF">D6U24_00945</name>
    <name evidence="4" type="ORF">EYB64_02905</name>
    <name evidence="2" type="ORF">F0M16_01895</name>
    <name evidence="5" type="ORF">FLM02_15990</name>
    <name evidence="6" type="ORF">FXF03_12745</name>
</gene>
<name>A0A2J9SRG1_VIBCL</name>
<evidence type="ECO:0000313" key="2">
    <source>
        <dbReference type="EMBL" id="KAA1256097.1"/>
    </source>
</evidence>
<reference evidence="2 9" key="5">
    <citation type="submission" date="2019-09" db="EMBL/GenBank/DDBJ databases">
        <authorList>
            <person name="Kritzky A."/>
            <person name="Schelkanova E.Y."/>
            <person name="Alkhova Z.V."/>
            <person name="Smirnova N.I."/>
        </authorList>
    </citation>
    <scope>NUCLEOTIDE SEQUENCE [LARGE SCALE GENOMIC DNA]</scope>
    <source>
        <strain evidence="2 9">M1526</strain>
    </source>
</reference>